<dbReference type="PRINTS" id="PR01021">
    <property type="entry name" value="OMPADOMAIN"/>
</dbReference>
<dbReference type="EMBL" id="LS423452">
    <property type="protein sequence ID" value="SPS06641.1"/>
    <property type="molecule type" value="Genomic_DNA"/>
</dbReference>
<dbReference type="InterPro" id="IPR036737">
    <property type="entry name" value="OmpA-like_sf"/>
</dbReference>
<evidence type="ECO:0000256" key="5">
    <source>
        <dbReference type="SAM" id="SignalP"/>
    </source>
</evidence>
<dbReference type="SUPFAM" id="SSF103088">
    <property type="entry name" value="OmpA-like"/>
    <property type="match status" value="1"/>
</dbReference>
<sequence>MKNLQAIFTAFGMAFLTWAGIVAADEATKEGYAIDSNRNLIKNSYNECLKAGHWTPAMAIFECDPGLVKKEEPPKAEIAPPPVEPSPSPVAVPEEPVFVPITLQAEKLFDFNQSVIRPDGQKVLAEEVVRKLRAIPESEVIVTGHADRIGSEAYNMGLSQRRADAVKAYLVEQGIESHRIQTVAKGETEPVVSCKNVKGESSSRNRVLVECLRPNRRVVVEVKGQEQVHK</sequence>
<keyword evidence="3" id="KW-0998">Cell outer membrane</keyword>
<dbReference type="InterPro" id="IPR006664">
    <property type="entry name" value="OMP_bac"/>
</dbReference>
<feature type="chain" id="PRO_5015867572" evidence="5">
    <location>
        <begin position="25"/>
        <end position="230"/>
    </location>
</feature>
<dbReference type="PANTHER" id="PTHR30329">
    <property type="entry name" value="STATOR ELEMENT OF FLAGELLAR MOTOR COMPLEX"/>
    <property type="match status" value="1"/>
</dbReference>
<feature type="signal peptide" evidence="5">
    <location>
        <begin position="1"/>
        <end position="24"/>
    </location>
</feature>
<dbReference type="PROSITE" id="PS51123">
    <property type="entry name" value="OMPA_2"/>
    <property type="match status" value="1"/>
</dbReference>
<accession>A0A2X0SGW7</accession>
<dbReference type="GO" id="GO:0009279">
    <property type="term" value="C:cell outer membrane"/>
    <property type="evidence" value="ECO:0007669"/>
    <property type="project" value="UniProtKB-SubCell"/>
</dbReference>
<protein>
    <submittedName>
        <fullName evidence="7">OmpA/MotB domain-containing protein</fullName>
    </submittedName>
</protein>
<evidence type="ECO:0000256" key="2">
    <source>
        <dbReference type="ARBA" id="ARBA00023136"/>
    </source>
</evidence>
<dbReference type="InterPro" id="IPR050330">
    <property type="entry name" value="Bact_OuterMem_StrucFunc"/>
</dbReference>
<organism evidence="7">
    <name type="scientific">Candidatus Nitrotoga fabula</name>
    <dbReference type="NCBI Taxonomy" id="2182327"/>
    <lineage>
        <taxon>Bacteria</taxon>
        <taxon>Pseudomonadati</taxon>
        <taxon>Pseudomonadota</taxon>
        <taxon>Betaproteobacteria</taxon>
        <taxon>Nitrosomonadales</taxon>
        <taxon>Gallionellaceae</taxon>
        <taxon>Candidatus Nitrotoga</taxon>
    </lineage>
</organism>
<name>A0A2X0SGW7_9PROT</name>
<evidence type="ECO:0000256" key="3">
    <source>
        <dbReference type="ARBA" id="ARBA00023237"/>
    </source>
</evidence>
<dbReference type="InterPro" id="IPR006665">
    <property type="entry name" value="OmpA-like"/>
</dbReference>
<dbReference type="AlphaFoldDB" id="A0A2X0SGW7"/>
<feature type="domain" description="OmpA-like" evidence="6">
    <location>
        <begin position="96"/>
        <end position="226"/>
    </location>
</feature>
<dbReference type="Gene3D" id="3.30.1330.60">
    <property type="entry name" value="OmpA-like domain"/>
    <property type="match status" value="1"/>
</dbReference>
<gene>
    <name evidence="7" type="ORF">NITFAB_2234</name>
</gene>
<evidence type="ECO:0000256" key="1">
    <source>
        <dbReference type="ARBA" id="ARBA00004442"/>
    </source>
</evidence>
<reference evidence="7" key="1">
    <citation type="submission" date="2018-05" db="EMBL/GenBank/DDBJ databases">
        <authorList>
            <person name="Lanie J.A."/>
            <person name="Ng W.-L."/>
            <person name="Kazmierczak K.M."/>
            <person name="Andrzejewski T.M."/>
            <person name="Davidsen T.M."/>
            <person name="Wayne K.J."/>
            <person name="Tettelin H."/>
            <person name="Glass J.I."/>
            <person name="Rusch D."/>
            <person name="Podicherti R."/>
            <person name="Tsui H.-C.T."/>
            <person name="Winkler M.E."/>
        </authorList>
    </citation>
    <scope>NUCLEOTIDE SEQUENCE</scope>
    <source>
        <strain evidence="7">KNB</strain>
    </source>
</reference>
<dbReference type="Pfam" id="PF00691">
    <property type="entry name" value="OmpA"/>
    <property type="match status" value="1"/>
</dbReference>
<evidence type="ECO:0000259" key="6">
    <source>
        <dbReference type="PROSITE" id="PS51123"/>
    </source>
</evidence>
<evidence type="ECO:0000256" key="4">
    <source>
        <dbReference type="PROSITE-ProRule" id="PRU00473"/>
    </source>
</evidence>
<proteinExistence type="predicted"/>
<evidence type="ECO:0000313" key="7">
    <source>
        <dbReference type="EMBL" id="SPS06641.1"/>
    </source>
</evidence>
<keyword evidence="2 4" id="KW-0472">Membrane</keyword>
<dbReference type="CDD" id="cd07185">
    <property type="entry name" value="OmpA_C-like"/>
    <property type="match status" value="1"/>
</dbReference>
<keyword evidence="5" id="KW-0732">Signal</keyword>
<dbReference type="PANTHER" id="PTHR30329:SF21">
    <property type="entry name" value="LIPOPROTEIN YIAD-RELATED"/>
    <property type="match status" value="1"/>
</dbReference>
<comment type="subcellular location">
    <subcellularLocation>
        <location evidence="1">Cell outer membrane</location>
    </subcellularLocation>
</comment>